<reference evidence="1 2" key="1">
    <citation type="submission" date="2019-11" db="EMBL/GenBank/DDBJ databases">
        <title>Whole-genome sequence of a Rhodoblastus acidophilus DSM 142.</title>
        <authorList>
            <person name="Kyndt J.A."/>
            <person name="Meyer T.E."/>
        </authorList>
    </citation>
    <scope>NUCLEOTIDE SEQUENCE [LARGE SCALE GENOMIC DNA]</scope>
    <source>
        <strain evidence="1 2">DSM 142</strain>
    </source>
</reference>
<evidence type="ECO:0000313" key="2">
    <source>
        <dbReference type="Proteomes" id="UP000439113"/>
    </source>
</evidence>
<dbReference type="RefSeq" id="WP_155446921.1">
    <property type="nucleotide sequence ID" value="NZ_JAOQNR010000011.1"/>
</dbReference>
<sequence length="339" mass="37879">MNPADFRIHMRLLCANPPVLLTSTTNLVNIPGDSGHDSLSVFAELLGDEKPYFLIQPTWHFADVAKNDTYRAILTRALASHGPGHVIILIAEAEDARVAHALGLDWWNVHHNALVDETVFTPGAGAKQFTALYNARFDAFKNHHLAKSVDNLALLFSEAHSAHDAARVERMLTYAHFINGSATDPARYRRLSPRETAEIIRKARVGLCLSFVEGANYASIEYLLCGVPVVSVPNKGGRDEFADPAWWRVCEPTPEAVARAVREMAERRIDPHMIAKGVRLRIAEHRRRLIDLMRRIQQQAGAPPDWSTDWSFLRGDAFGGMAHQSFAQVIAMLRRVRQG</sequence>
<dbReference type="Gene3D" id="3.40.50.2000">
    <property type="entry name" value="Glycogen Phosphorylase B"/>
    <property type="match status" value="1"/>
</dbReference>
<organism evidence="1 2">
    <name type="scientific">Rhodoblastus acidophilus</name>
    <name type="common">Rhodopseudomonas acidophila</name>
    <dbReference type="NCBI Taxonomy" id="1074"/>
    <lineage>
        <taxon>Bacteria</taxon>
        <taxon>Pseudomonadati</taxon>
        <taxon>Pseudomonadota</taxon>
        <taxon>Alphaproteobacteria</taxon>
        <taxon>Hyphomicrobiales</taxon>
        <taxon>Rhodoblastaceae</taxon>
        <taxon>Rhodoblastus</taxon>
    </lineage>
</organism>
<comment type="caution">
    <text evidence="1">The sequence shown here is derived from an EMBL/GenBank/DDBJ whole genome shotgun (WGS) entry which is preliminary data.</text>
</comment>
<accession>A0A6N8DTR1</accession>
<dbReference type="EMBL" id="WNKS01000014">
    <property type="protein sequence ID" value="MTV32234.1"/>
    <property type="molecule type" value="Genomic_DNA"/>
</dbReference>
<evidence type="ECO:0008006" key="3">
    <source>
        <dbReference type="Google" id="ProtNLM"/>
    </source>
</evidence>
<dbReference type="OrthoDB" id="8298935at2"/>
<evidence type="ECO:0000313" key="1">
    <source>
        <dbReference type="EMBL" id="MTV32234.1"/>
    </source>
</evidence>
<dbReference type="SUPFAM" id="SSF53756">
    <property type="entry name" value="UDP-Glycosyltransferase/glycogen phosphorylase"/>
    <property type="match status" value="1"/>
</dbReference>
<dbReference type="AlphaFoldDB" id="A0A6N8DTR1"/>
<dbReference type="Proteomes" id="UP000439113">
    <property type="component" value="Unassembled WGS sequence"/>
</dbReference>
<protein>
    <recommendedName>
        <fullName evidence="3">Glycosyltransferase</fullName>
    </recommendedName>
</protein>
<gene>
    <name evidence="1" type="ORF">GJ654_14690</name>
</gene>
<name>A0A6N8DTR1_RHOAC</name>
<proteinExistence type="predicted"/>